<evidence type="ECO:0000256" key="6">
    <source>
        <dbReference type="ARBA" id="ARBA00022603"/>
    </source>
</evidence>
<dbReference type="Gene3D" id="1.10.10.2150">
    <property type="entry name" value="Ribosomal RNA-processing protein 8, N-terminal domain"/>
    <property type="match status" value="1"/>
</dbReference>
<dbReference type="EMBL" id="JAODUP010000108">
    <property type="protein sequence ID" value="KAK2161902.1"/>
    <property type="molecule type" value="Genomic_DNA"/>
</dbReference>
<evidence type="ECO:0000256" key="10">
    <source>
        <dbReference type="ARBA" id="ARBA00023015"/>
    </source>
</evidence>
<keyword evidence="4" id="KW-0678">Repressor</keyword>
<keyword evidence="8 13" id="KW-0949">S-adenosyl-L-methionine</keyword>
<dbReference type="EC" id="2.1.1.-" evidence="13"/>
<evidence type="ECO:0000256" key="4">
    <source>
        <dbReference type="ARBA" id="ARBA00022491"/>
    </source>
</evidence>
<keyword evidence="9" id="KW-0156">Chromatin regulator</keyword>
<evidence type="ECO:0000256" key="3">
    <source>
        <dbReference type="ARBA" id="ARBA00020203"/>
    </source>
</evidence>
<reference evidence="14" key="1">
    <citation type="journal article" date="2023" name="Mol. Biol. Evol.">
        <title>Third-Generation Sequencing Reveals the Adaptive Role of the Epigenome in Three Deep-Sea Polychaetes.</title>
        <authorList>
            <person name="Perez M."/>
            <person name="Aroh O."/>
            <person name="Sun Y."/>
            <person name="Lan Y."/>
            <person name="Juniper S.K."/>
            <person name="Young C.R."/>
            <person name="Angers B."/>
            <person name="Qian P.Y."/>
        </authorList>
    </citation>
    <scope>NUCLEOTIDE SEQUENCE</scope>
    <source>
        <strain evidence="14">P08H-3</strain>
    </source>
</reference>
<dbReference type="Gene3D" id="3.40.50.150">
    <property type="entry name" value="Vaccinia Virus protein VP39"/>
    <property type="match status" value="1"/>
</dbReference>
<dbReference type="GO" id="GO:0032259">
    <property type="term" value="P:methylation"/>
    <property type="evidence" value="ECO:0007669"/>
    <property type="project" value="UniProtKB-KW"/>
</dbReference>
<dbReference type="AlphaFoldDB" id="A0AAD9N9C6"/>
<dbReference type="GO" id="GO:0033553">
    <property type="term" value="C:rDNA heterochromatin"/>
    <property type="evidence" value="ECO:0007669"/>
    <property type="project" value="TreeGrafter"/>
</dbReference>
<protein>
    <recommendedName>
        <fullName evidence="3 13">Ribosomal RNA-processing protein 8</fullName>
        <ecNumber evidence="13">2.1.1.-</ecNumber>
    </recommendedName>
</protein>
<organism evidence="14 15">
    <name type="scientific">Paralvinella palmiformis</name>
    <dbReference type="NCBI Taxonomy" id="53620"/>
    <lineage>
        <taxon>Eukaryota</taxon>
        <taxon>Metazoa</taxon>
        <taxon>Spiralia</taxon>
        <taxon>Lophotrochozoa</taxon>
        <taxon>Annelida</taxon>
        <taxon>Polychaeta</taxon>
        <taxon>Sedentaria</taxon>
        <taxon>Canalipalpata</taxon>
        <taxon>Terebellida</taxon>
        <taxon>Terebelliformia</taxon>
        <taxon>Alvinellidae</taxon>
        <taxon>Paralvinella</taxon>
    </lineage>
</organism>
<dbReference type="SUPFAM" id="SSF53335">
    <property type="entry name" value="S-adenosyl-L-methionine-dependent methyltransferases"/>
    <property type="match status" value="1"/>
</dbReference>
<evidence type="ECO:0000256" key="11">
    <source>
        <dbReference type="ARBA" id="ARBA00023163"/>
    </source>
</evidence>
<evidence type="ECO:0000256" key="12">
    <source>
        <dbReference type="ARBA" id="ARBA00023242"/>
    </source>
</evidence>
<dbReference type="PANTHER" id="PTHR12787">
    <property type="entry name" value="RIBOSOMAL RNA-PROCESSING PROTEIN 8"/>
    <property type="match status" value="1"/>
</dbReference>
<proteinExistence type="inferred from homology"/>
<evidence type="ECO:0000256" key="5">
    <source>
        <dbReference type="ARBA" id="ARBA00022552"/>
    </source>
</evidence>
<evidence type="ECO:0000313" key="14">
    <source>
        <dbReference type="EMBL" id="KAK2161902.1"/>
    </source>
</evidence>
<dbReference type="InterPro" id="IPR007823">
    <property type="entry name" value="RRP8"/>
</dbReference>
<dbReference type="FunFam" id="1.10.10.2150:FF:000001">
    <property type="entry name" value="Ribosomal RNA-processing protein 8"/>
    <property type="match status" value="1"/>
</dbReference>
<dbReference type="Proteomes" id="UP001208570">
    <property type="component" value="Unassembled WGS sequence"/>
</dbReference>
<dbReference type="GO" id="GO:0005677">
    <property type="term" value="C:chromatin silencing complex"/>
    <property type="evidence" value="ECO:0007669"/>
    <property type="project" value="TreeGrafter"/>
</dbReference>
<dbReference type="InterPro" id="IPR029063">
    <property type="entry name" value="SAM-dependent_MTases_sf"/>
</dbReference>
<sequence>MGMGKDKISSVEKTVEDKSSVRDDCNLFREMCHRDQKAKRKLTATQVTEKCQDDYMRMQKQNTKKQRPKHVKTTKKSLFNITRLREVLSDDKDIPQNDTGALPSHGTKQAEKLNTFVNKEPKSLKDRMQEQLKSARFRYLNEQLYSGSGALAYKLFKNDEDSFRVYHEGFQSQVSKWPDNPLDRIIQYVRESRSSSVVADFGCGDAKLGESVPQKVFSFDLVALKPHVTACDMAHVPLKAGTVDICVFCLSLMGTNLLDYLLEAHRVLKLEGMLLIAEVISRFENISSFIRKLEKLGFILINKDTTSKMFVFFELKKKANYDKTMLPEITLEPCVYKKR</sequence>
<comment type="similarity">
    <text evidence="2 13">Belongs to the methyltransferase superfamily. RRP8 family.</text>
</comment>
<dbReference type="GO" id="GO:0006364">
    <property type="term" value="P:rRNA processing"/>
    <property type="evidence" value="ECO:0007669"/>
    <property type="project" value="UniProtKB-UniRule"/>
</dbReference>
<comment type="subcellular location">
    <subcellularLocation>
        <location evidence="1 13">Nucleus</location>
        <location evidence="1 13">Nucleolus</location>
    </subcellularLocation>
</comment>
<dbReference type="GO" id="GO:0000183">
    <property type="term" value="P:rDNA heterochromatin formation"/>
    <property type="evidence" value="ECO:0007669"/>
    <property type="project" value="TreeGrafter"/>
</dbReference>
<evidence type="ECO:0000256" key="9">
    <source>
        <dbReference type="ARBA" id="ARBA00022853"/>
    </source>
</evidence>
<dbReference type="GO" id="GO:0046015">
    <property type="term" value="P:regulation of transcription by glucose"/>
    <property type="evidence" value="ECO:0007669"/>
    <property type="project" value="TreeGrafter"/>
</dbReference>
<gene>
    <name evidence="14" type="ORF">LSH36_108g07042</name>
</gene>
<dbReference type="FunFam" id="3.40.50.150:FF:000068">
    <property type="entry name" value="Ribosomal RNA-processing protein 8"/>
    <property type="match status" value="1"/>
</dbReference>
<keyword evidence="7 13" id="KW-0808">Transferase</keyword>
<dbReference type="GO" id="GO:0042149">
    <property type="term" value="P:cellular response to glucose starvation"/>
    <property type="evidence" value="ECO:0007669"/>
    <property type="project" value="TreeGrafter"/>
</dbReference>
<dbReference type="GO" id="GO:0005730">
    <property type="term" value="C:nucleolus"/>
    <property type="evidence" value="ECO:0007669"/>
    <property type="project" value="UniProtKB-SubCell"/>
</dbReference>
<dbReference type="GO" id="GO:0008168">
    <property type="term" value="F:methyltransferase activity"/>
    <property type="evidence" value="ECO:0007669"/>
    <property type="project" value="UniProtKB-KW"/>
</dbReference>
<keyword evidence="5 13" id="KW-0698">rRNA processing</keyword>
<name>A0AAD9N9C6_9ANNE</name>
<accession>A0AAD9N9C6</accession>
<evidence type="ECO:0000313" key="15">
    <source>
        <dbReference type="Proteomes" id="UP001208570"/>
    </source>
</evidence>
<dbReference type="InterPro" id="IPR042036">
    <property type="entry name" value="RRP8_N"/>
</dbReference>
<evidence type="ECO:0000256" key="7">
    <source>
        <dbReference type="ARBA" id="ARBA00022679"/>
    </source>
</evidence>
<evidence type="ECO:0000256" key="13">
    <source>
        <dbReference type="RuleBase" id="RU365074"/>
    </source>
</evidence>
<keyword evidence="6 13" id="KW-0489">Methyltransferase</keyword>
<keyword evidence="12 13" id="KW-0539">Nucleus</keyword>
<keyword evidence="15" id="KW-1185">Reference proteome</keyword>
<comment type="function">
    <text evidence="13">Probable methyltransferase required to silence rDNA.</text>
</comment>
<evidence type="ECO:0000256" key="2">
    <source>
        <dbReference type="ARBA" id="ARBA00006301"/>
    </source>
</evidence>
<evidence type="ECO:0000256" key="8">
    <source>
        <dbReference type="ARBA" id="ARBA00022691"/>
    </source>
</evidence>
<dbReference type="PANTHER" id="PTHR12787:SF0">
    <property type="entry name" value="RIBOSOMAL RNA-PROCESSING PROTEIN 8"/>
    <property type="match status" value="1"/>
</dbReference>
<evidence type="ECO:0000256" key="1">
    <source>
        <dbReference type="ARBA" id="ARBA00004604"/>
    </source>
</evidence>
<dbReference type="Pfam" id="PF05148">
    <property type="entry name" value="Methyltransf_8"/>
    <property type="match status" value="1"/>
</dbReference>
<keyword evidence="11" id="KW-0804">Transcription</keyword>
<comment type="caution">
    <text evidence="14">The sequence shown here is derived from an EMBL/GenBank/DDBJ whole genome shotgun (WGS) entry which is preliminary data.</text>
</comment>
<keyword evidence="10" id="KW-0805">Transcription regulation</keyword>